<organism evidence="5">
    <name type="scientific">Rosellinia necatrix</name>
    <name type="common">White root-rot fungus</name>
    <dbReference type="NCBI Taxonomy" id="77044"/>
    <lineage>
        <taxon>Eukaryota</taxon>
        <taxon>Fungi</taxon>
        <taxon>Dikarya</taxon>
        <taxon>Ascomycota</taxon>
        <taxon>Pezizomycotina</taxon>
        <taxon>Sordariomycetes</taxon>
        <taxon>Xylariomycetidae</taxon>
        <taxon>Xylariales</taxon>
        <taxon>Xylariaceae</taxon>
        <taxon>Rosellinia</taxon>
    </lineage>
</organism>
<comment type="subcellular location">
    <subcellularLocation>
        <location evidence="1">Mitochondrion</location>
    </subcellularLocation>
</comment>
<dbReference type="GO" id="GO:0005739">
    <property type="term" value="C:mitochondrion"/>
    <property type="evidence" value="ECO:0007669"/>
    <property type="project" value="UniProtKB-SubCell"/>
</dbReference>
<accession>A0A1S7UJW1</accession>
<dbReference type="Proteomes" id="UP000054516">
    <property type="component" value="Unassembled WGS sequence"/>
</dbReference>
<feature type="region of interest" description="Disordered" evidence="3">
    <location>
        <begin position="292"/>
        <end position="328"/>
    </location>
</feature>
<name>A0A1S7UJW1_ROSNE</name>
<dbReference type="PANTHER" id="PTHR21301">
    <property type="entry name" value="REVERSE TRANSCRIPTASE"/>
    <property type="match status" value="1"/>
</dbReference>
<dbReference type="SUPFAM" id="SSF56672">
    <property type="entry name" value="DNA/RNA polymerases"/>
    <property type="match status" value="1"/>
</dbReference>
<evidence type="ECO:0000313" key="5">
    <source>
        <dbReference type="EMBL" id="GAP83315.2"/>
    </source>
</evidence>
<feature type="compositionally biased region" description="Basic and acidic residues" evidence="3">
    <location>
        <begin position="312"/>
        <end position="322"/>
    </location>
</feature>
<dbReference type="OMA" id="VIMNWIS"/>
<evidence type="ECO:0000256" key="3">
    <source>
        <dbReference type="SAM" id="MobiDB-lite"/>
    </source>
</evidence>
<evidence type="ECO:0000256" key="1">
    <source>
        <dbReference type="ARBA" id="ARBA00004173"/>
    </source>
</evidence>
<dbReference type="InterPro" id="IPR000477">
    <property type="entry name" value="RT_dom"/>
</dbReference>
<dbReference type="AlphaFoldDB" id="A0A1S7UJW1"/>
<dbReference type="STRING" id="77044.A0A1S7UJW1"/>
<keyword evidence="6" id="KW-1185">Reference proteome</keyword>
<dbReference type="PANTHER" id="PTHR21301:SF10">
    <property type="entry name" value="REVERSE TRANSCRIPTASE DOMAIN-CONTAINING PROTEIN"/>
    <property type="match status" value="1"/>
</dbReference>
<gene>
    <name evidence="5" type="ORF">SAMD00023353_0403450</name>
</gene>
<evidence type="ECO:0000259" key="4">
    <source>
        <dbReference type="PROSITE" id="PS50878"/>
    </source>
</evidence>
<sequence>MAPRSNFSLPPITSLVAGIEREQERMALYSHLTSVKDCIEAIPTTYREALRPVLFELANVCERYGRVNKTLHTMRTHKTNGTLPPQLKALKDPEFQYSKDFLGNVEGDTPDVTIGKLLNSFKEKVLQGTIDSKKAEVSFLGNLLQAEVVNEKILHVVTDVYNERKTFQDVHNRMEEDEADSQPASRKSWLDADFERAKTDCPLLAQRVIDITRARDMAELNKALAKVAIHQKAKEAKVDKPTLENLHEFVDRKVAEEVKRRLAQTQGTCQYTCPKDNLLILSRRQKKAIRRFRKETQENAPKEGTQGLRKRPKDEIEDKEQTQEVNSRKKVRYDIPSTFPDNILTEPLANVQVELLTRMPMIALSAFGSVKKVHVLDGISLPSEIESSLALGNRYLIHDTTKVKLLEEAWRDFEIRIRWKCLIDKPSSEPYDPDLDMSQPTFDPGLTKHHIEQGLKEGRSKLMEQINRSHDVPSKVYQERLRLNNVQRYLQEHKLLATASDKNLGVVVMSLDWYHKNCEKFLDNAKDDLIEITATEAFIQNNITWNKIEALVDVSPKYPSGFTEQEKAFLRQAEDFKDKFPTFTGLPKIHKKPFAFRPIIPCHKATCNPAAKILSKLLKKAINSNTQIITSSKQLCITLSSLAIQPQRTFLVTADVVACYSNIPLSPIKEMCERMVWKHSDSRHKGPYWAQVAGKLADIANNHLVFKYGSRYFHQKKGLAMGVACSPDIANLYMAEHELHVNDNPNVLYYGRYIDDILCIYVSDSMSRALTEVKELVKPAPGLTYTWEVGTSTTFLDLEIKVSDKIEFRPFRKPLNHFERIPWTSAHPKWMKKGTFIGELQRLATLSSTIGTYFLAVEDLKRIYLARDYPYRVIMNWISEFAIKRWIHRFDGSKKEKEKEGLDQEFPFILKSYMNDAWNDINLDLVFNAMWDTWNLMGDDIPPELTKSKGMIVSRKRTRNMEDLLRASNATLIRHLDNRADADLSSDLPPLASVFHEDTPVYIHPRSPRKTRKRRILEFPRNSEWSN</sequence>
<feature type="domain" description="Reverse transcriptase" evidence="4">
    <location>
        <begin position="570"/>
        <end position="837"/>
    </location>
</feature>
<dbReference type="EMBL" id="DF977449">
    <property type="protein sequence ID" value="GAP83315.2"/>
    <property type="molecule type" value="Genomic_DNA"/>
</dbReference>
<proteinExistence type="predicted"/>
<protein>
    <submittedName>
        <fullName evidence="5">Putative reverse</fullName>
    </submittedName>
</protein>
<keyword evidence="2" id="KW-0496">Mitochondrion</keyword>
<dbReference type="OrthoDB" id="3599942at2759"/>
<dbReference type="InterPro" id="IPR043502">
    <property type="entry name" value="DNA/RNA_pol_sf"/>
</dbReference>
<evidence type="ECO:0000256" key="2">
    <source>
        <dbReference type="ARBA" id="ARBA00023128"/>
    </source>
</evidence>
<dbReference type="PROSITE" id="PS50878">
    <property type="entry name" value="RT_POL"/>
    <property type="match status" value="1"/>
</dbReference>
<reference evidence="5" key="1">
    <citation type="submission" date="2016-03" db="EMBL/GenBank/DDBJ databases">
        <title>Draft genome sequence of Rosellinia necatrix.</title>
        <authorList>
            <person name="Kanematsu S."/>
        </authorList>
    </citation>
    <scope>NUCLEOTIDE SEQUENCE [LARGE SCALE GENOMIC DNA]</scope>
    <source>
        <strain evidence="5">W97</strain>
    </source>
</reference>
<evidence type="ECO:0000313" key="6">
    <source>
        <dbReference type="Proteomes" id="UP000054516"/>
    </source>
</evidence>
<dbReference type="Pfam" id="PF00078">
    <property type="entry name" value="RVT_1"/>
    <property type="match status" value="1"/>
</dbReference>